<dbReference type="AlphaFoldDB" id="A0A562QBV5"/>
<evidence type="ECO:0000313" key="1">
    <source>
        <dbReference type="EMBL" id="TWI54245.1"/>
    </source>
</evidence>
<dbReference type="InterPro" id="IPR005589">
    <property type="entry name" value="ArfA"/>
</dbReference>
<dbReference type="GO" id="GO:0072344">
    <property type="term" value="P:rescue of stalled ribosome"/>
    <property type="evidence" value="ECO:0007669"/>
    <property type="project" value="InterPro"/>
</dbReference>
<dbReference type="Proteomes" id="UP000316905">
    <property type="component" value="Unassembled WGS sequence"/>
</dbReference>
<name>A0A562QBV5_9PSED</name>
<reference evidence="1 2" key="1">
    <citation type="journal article" date="2015" name="Stand. Genomic Sci.">
        <title>Genomic Encyclopedia of Bacterial and Archaeal Type Strains, Phase III: the genomes of soil and plant-associated and newly described type strains.</title>
        <authorList>
            <person name="Whitman W.B."/>
            <person name="Woyke T."/>
            <person name="Klenk H.P."/>
            <person name="Zhou Y."/>
            <person name="Lilburn T.G."/>
            <person name="Beck B.J."/>
            <person name="De Vos P."/>
            <person name="Vandamme P."/>
            <person name="Eisen J.A."/>
            <person name="Garrity G."/>
            <person name="Hugenholtz P."/>
            <person name="Kyrpides N.C."/>
        </authorList>
    </citation>
    <scope>NUCLEOTIDE SEQUENCE [LARGE SCALE GENOMIC DNA]</scope>
    <source>
        <strain evidence="1 2">CGMCC 1.6858</strain>
    </source>
</reference>
<dbReference type="RefSeq" id="WP_145141407.1">
    <property type="nucleotide sequence ID" value="NZ_VLKY01000006.1"/>
</dbReference>
<proteinExistence type="predicted"/>
<organism evidence="1 2">
    <name type="scientific">Pseudomonas duriflava</name>
    <dbReference type="NCBI Taxonomy" id="459528"/>
    <lineage>
        <taxon>Bacteria</taxon>
        <taxon>Pseudomonadati</taxon>
        <taxon>Pseudomonadota</taxon>
        <taxon>Gammaproteobacteria</taxon>
        <taxon>Pseudomonadales</taxon>
        <taxon>Pseudomonadaceae</taxon>
        <taxon>Pseudomonas</taxon>
    </lineage>
</organism>
<sequence length="52" mass="6047">MRSSLRRPNKAKSLVCKPYLRCRQEKPKKGKGSYRREAFSVDNEKAFLFVAA</sequence>
<dbReference type="Pfam" id="PF03889">
    <property type="entry name" value="ArfA"/>
    <property type="match status" value="1"/>
</dbReference>
<dbReference type="EMBL" id="VLKY01000006">
    <property type="protein sequence ID" value="TWI54245.1"/>
    <property type="molecule type" value="Genomic_DNA"/>
</dbReference>
<dbReference type="OrthoDB" id="6954983at2"/>
<protein>
    <submittedName>
        <fullName evidence="1">Alternative ribosome-rescue factor</fullName>
    </submittedName>
</protein>
<gene>
    <name evidence="1" type="ORF">IQ22_02108</name>
</gene>
<evidence type="ECO:0000313" key="2">
    <source>
        <dbReference type="Proteomes" id="UP000316905"/>
    </source>
</evidence>
<accession>A0A562QBV5</accession>
<keyword evidence="2" id="KW-1185">Reference proteome</keyword>
<comment type="caution">
    <text evidence="1">The sequence shown here is derived from an EMBL/GenBank/DDBJ whole genome shotgun (WGS) entry which is preliminary data.</text>
</comment>